<accession>A0AAN9ALZ7</accession>
<feature type="transmembrane region" description="Helical" evidence="1">
    <location>
        <begin position="36"/>
        <end position="58"/>
    </location>
</feature>
<feature type="transmembrane region" description="Helical" evidence="1">
    <location>
        <begin position="70"/>
        <end position="94"/>
    </location>
</feature>
<name>A0AAN9ALZ7_9CAEN</name>
<gene>
    <name evidence="2" type="ORF">V1264_024650</name>
</gene>
<keyword evidence="1" id="KW-0812">Transmembrane</keyword>
<dbReference type="Proteomes" id="UP001374579">
    <property type="component" value="Unassembled WGS sequence"/>
</dbReference>
<proteinExistence type="predicted"/>
<keyword evidence="3" id="KW-1185">Reference proteome</keyword>
<dbReference type="AlphaFoldDB" id="A0AAN9ALZ7"/>
<evidence type="ECO:0000256" key="1">
    <source>
        <dbReference type="SAM" id="Phobius"/>
    </source>
</evidence>
<keyword evidence="1" id="KW-1133">Transmembrane helix</keyword>
<comment type="caution">
    <text evidence="2">The sequence shown here is derived from an EMBL/GenBank/DDBJ whole genome shotgun (WGS) entry which is preliminary data.</text>
</comment>
<dbReference type="EMBL" id="JBAMIC010002067">
    <property type="protein sequence ID" value="KAK7089370.1"/>
    <property type="molecule type" value="Genomic_DNA"/>
</dbReference>
<organism evidence="2 3">
    <name type="scientific">Littorina saxatilis</name>
    <dbReference type="NCBI Taxonomy" id="31220"/>
    <lineage>
        <taxon>Eukaryota</taxon>
        <taxon>Metazoa</taxon>
        <taxon>Spiralia</taxon>
        <taxon>Lophotrochozoa</taxon>
        <taxon>Mollusca</taxon>
        <taxon>Gastropoda</taxon>
        <taxon>Caenogastropoda</taxon>
        <taxon>Littorinimorpha</taxon>
        <taxon>Littorinoidea</taxon>
        <taxon>Littorinidae</taxon>
        <taxon>Littorina</taxon>
    </lineage>
</organism>
<keyword evidence="1" id="KW-0472">Membrane</keyword>
<reference evidence="2 3" key="1">
    <citation type="submission" date="2024-02" db="EMBL/GenBank/DDBJ databases">
        <title>Chromosome-scale genome assembly of the rough periwinkle Littorina saxatilis.</title>
        <authorList>
            <person name="De Jode A."/>
            <person name="Faria R."/>
            <person name="Formenti G."/>
            <person name="Sims Y."/>
            <person name="Smith T.P."/>
            <person name="Tracey A."/>
            <person name="Wood J.M.D."/>
            <person name="Zagrodzka Z.B."/>
            <person name="Johannesson K."/>
            <person name="Butlin R.K."/>
            <person name="Leder E.H."/>
        </authorList>
    </citation>
    <scope>NUCLEOTIDE SEQUENCE [LARGE SCALE GENOMIC DNA]</scope>
    <source>
        <strain evidence="2">Snail1</strain>
        <tissue evidence="2">Muscle</tissue>
    </source>
</reference>
<evidence type="ECO:0000313" key="3">
    <source>
        <dbReference type="Proteomes" id="UP001374579"/>
    </source>
</evidence>
<protein>
    <submittedName>
        <fullName evidence="2">Uncharacterized protein</fullName>
    </submittedName>
</protein>
<sequence>MIASQVFGVIGAVMMTECMVVEGAMMTSKGFRKYGIWIFIAMDAVGLFCMVTEFAMYVNTTAMEKAELGYSSGVTILAFLLSIVAGICCVVAYFDEMKCTSARYLVERVMELQLLAS</sequence>
<evidence type="ECO:0000313" key="2">
    <source>
        <dbReference type="EMBL" id="KAK7089370.1"/>
    </source>
</evidence>